<feature type="transmembrane region" description="Helical" evidence="2">
    <location>
        <begin position="94"/>
        <end position="117"/>
    </location>
</feature>
<proteinExistence type="predicted"/>
<evidence type="ECO:0000313" key="4">
    <source>
        <dbReference type="EMBL" id="SDI85845.1"/>
    </source>
</evidence>
<dbReference type="AlphaFoldDB" id="A0A1G8P0I9"/>
<keyword evidence="2" id="KW-0472">Membrane</keyword>
<dbReference type="STRING" id="335973.SAMN04488693_1286"/>
<organism evidence="4 5">
    <name type="scientific">Arthrobacter subterraneus</name>
    <dbReference type="NCBI Taxonomy" id="335973"/>
    <lineage>
        <taxon>Bacteria</taxon>
        <taxon>Bacillati</taxon>
        <taxon>Actinomycetota</taxon>
        <taxon>Actinomycetes</taxon>
        <taxon>Micrococcales</taxon>
        <taxon>Micrococcaceae</taxon>
        <taxon>Arthrobacter</taxon>
    </lineage>
</organism>
<dbReference type="InterPro" id="IPR005183">
    <property type="entry name" value="DUF305_CopM-like"/>
</dbReference>
<gene>
    <name evidence="4" type="ORF">SAMN04488693_1286</name>
</gene>
<keyword evidence="5" id="KW-1185">Reference proteome</keyword>
<evidence type="ECO:0000256" key="2">
    <source>
        <dbReference type="SAM" id="Phobius"/>
    </source>
</evidence>
<keyword evidence="2" id="KW-1133">Transmembrane helix</keyword>
<feature type="transmembrane region" description="Helical" evidence="2">
    <location>
        <begin position="60"/>
        <end position="82"/>
    </location>
</feature>
<dbReference type="InterPro" id="IPR012347">
    <property type="entry name" value="Ferritin-like"/>
</dbReference>
<dbReference type="Proteomes" id="UP000199258">
    <property type="component" value="Unassembled WGS sequence"/>
</dbReference>
<keyword evidence="2" id="KW-0812">Transmembrane</keyword>
<reference evidence="4 5" key="1">
    <citation type="submission" date="2016-10" db="EMBL/GenBank/DDBJ databases">
        <authorList>
            <person name="de Groot N.N."/>
        </authorList>
    </citation>
    <scope>NUCLEOTIDE SEQUENCE [LARGE SCALE GENOMIC DNA]</scope>
    <source>
        <strain evidence="4 5">NP_1H</strain>
    </source>
</reference>
<evidence type="ECO:0000313" key="5">
    <source>
        <dbReference type="Proteomes" id="UP000199258"/>
    </source>
</evidence>
<evidence type="ECO:0000259" key="3">
    <source>
        <dbReference type="Pfam" id="PF03713"/>
    </source>
</evidence>
<feature type="transmembrane region" description="Helical" evidence="2">
    <location>
        <begin position="124"/>
        <end position="141"/>
    </location>
</feature>
<accession>A0A1G8P0I9</accession>
<feature type="compositionally biased region" description="Basic and acidic residues" evidence="1">
    <location>
        <begin position="17"/>
        <end position="29"/>
    </location>
</feature>
<feature type="region of interest" description="Disordered" evidence="1">
    <location>
        <begin position="1"/>
        <end position="54"/>
    </location>
</feature>
<evidence type="ECO:0000256" key="1">
    <source>
        <dbReference type="SAM" id="MobiDB-lite"/>
    </source>
</evidence>
<dbReference type="Pfam" id="PF03713">
    <property type="entry name" value="DUF305"/>
    <property type="match status" value="1"/>
</dbReference>
<dbReference type="Gene3D" id="1.20.1260.10">
    <property type="match status" value="1"/>
</dbReference>
<feature type="domain" description="DUF305" evidence="3">
    <location>
        <begin position="149"/>
        <end position="199"/>
    </location>
</feature>
<dbReference type="EMBL" id="FNDT01000028">
    <property type="protein sequence ID" value="SDI85845.1"/>
    <property type="molecule type" value="Genomic_DNA"/>
</dbReference>
<sequence>MNSAENTSGSHRAGTPGHEHKYAEQHHQEGASGKGESANGGKDHSGHGGSGRGGSGKKMYVKFGVILLISLGLMWVLSMSMVRSIDHFYFNLSNFWMALLMVGAMAIVMTVGMWSMFQNTKANIAMLVGFAVLFVGAFALGRTETFVGNEQFLKSMIPHHSRAILVCQESNITDPEIEQLCTEIVETQRKEIAEMQSILDRYASE</sequence>
<protein>
    <recommendedName>
        <fullName evidence="3">DUF305 domain-containing protein</fullName>
    </recommendedName>
</protein>
<name>A0A1G8P0I9_9MICC</name>
<feature type="compositionally biased region" description="Polar residues" evidence="1">
    <location>
        <begin position="1"/>
        <end position="10"/>
    </location>
</feature>
<dbReference type="RefSeq" id="WP_245702919.1">
    <property type="nucleotide sequence ID" value="NZ_FNDT01000028.1"/>
</dbReference>